<name>A0A1J1I8I8_9DIPT</name>
<proteinExistence type="predicted"/>
<dbReference type="AlphaFoldDB" id="A0A1J1I8I8"/>
<sequence>MKSTVLYHYYGPERRNGLCRSFNTKHYALTSAVYTLNVSILVVLLYSWQINVNAKKFQVLGDVYYGIQIAYYAIIGSQLSMAFLSMVLIVGINSENIGLVVPWMLGLLIFMSLEALCTVYANILRDHINGHFDGLCKAEVTVAMYFVMKFYHMVRSGISFKVNETVIEL</sequence>
<reference evidence="2 3" key="1">
    <citation type="submission" date="2015-04" db="EMBL/GenBank/DDBJ databases">
        <authorList>
            <person name="Syromyatnikov M.Y."/>
            <person name="Popov V.N."/>
        </authorList>
    </citation>
    <scope>NUCLEOTIDE SEQUENCE [LARGE SCALE GENOMIC DNA]</scope>
</reference>
<organism evidence="2 3">
    <name type="scientific">Clunio marinus</name>
    <dbReference type="NCBI Taxonomy" id="568069"/>
    <lineage>
        <taxon>Eukaryota</taxon>
        <taxon>Metazoa</taxon>
        <taxon>Ecdysozoa</taxon>
        <taxon>Arthropoda</taxon>
        <taxon>Hexapoda</taxon>
        <taxon>Insecta</taxon>
        <taxon>Pterygota</taxon>
        <taxon>Neoptera</taxon>
        <taxon>Endopterygota</taxon>
        <taxon>Diptera</taxon>
        <taxon>Nematocera</taxon>
        <taxon>Chironomoidea</taxon>
        <taxon>Chironomidae</taxon>
        <taxon>Clunio</taxon>
    </lineage>
</organism>
<accession>A0A1J1I8I8</accession>
<feature type="transmembrane region" description="Helical" evidence="1">
    <location>
        <begin position="27"/>
        <end position="48"/>
    </location>
</feature>
<keyword evidence="1" id="KW-1133">Transmembrane helix</keyword>
<keyword evidence="3" id="KW-1185">Reference proteome</keyword>
<dbReference type="OrthoDB" id="8173727at2759"/>
<keyword evidence="1" id="KW-0472">Membrane</keyword>
<dbReference type="PANTHER" id="PTHR36694">
    <property type="entry name" value="PASIFLORA 1, ISOFORM A-RELATED"/>
    <property type="match status" value="1"/>
</dbReference>
<dbReference type="PANTHER" id="PTHR36694:SF10">
    <property type="entry name" value="MARVEL DOMAIN-CONTAINING PROTEIN"/>
    <property type="match status" value="1"/>
</dbReference>
<evidence type="ECO:0000256" key="1">
    <source>
        <dbReference type="SAM" id="Phobius"/>
    </source>
</evidence>
<feature type="transmembrane region" description="Helical" evidence="1">
    <location>
        <begin position="69"/>
        <end position="91"/>
    </location>
</feature>
<evidence type="ECO:0000313" key="3">
    <source>
        <dbReference type="Proteomes" id="UP000183832"/>
    </source>
</evidence>
<evidence type="ECO:0000313" key="2">
    <source>
        <dbReference type="EMBL" id="CRK96607.1"/>
    </source>
</evidence>
<protein>
    <submittedName>
        <fullName evidence="2">CLUMA_CG010013, isoform A</fullName>
    </submittedName>
</protein>
<dbReference type="Proteomes" id="UP000183832">
    <property type="component" value="Unassembled WGS sequence"/>
</dbReference>
<gene>
    <name evidence="2" type="ORF">CLUMA_CG010013</name>
</gene>
<keyword evidence="1" id="KW-0812">Transmembrane</keyword>
<feature type="transmembrane region" description="Helical" evidence="1">
    <location>
        <begin position="103"/>
        <end position="123"/>
    </location>
</feature>
<dbReference type="EMBL" id="CVRI01000044">
    <property type="protein sequence ID" value="CRK96607.1"/>
    <property type="molecule type" value="Genomic_DNA"/>
</dbReference>